<sequence>MTSQIASPLPIEFSNLITCIPGDGTVVFRMIAYPLGVDGAPVPPEALEEYAKMYSFDLPLCVHGETTTVELSDLQGPPNCSVIIRCPRDEEDRCAYNVNLSTLLASKDLVCGYYHPRQHAARWSNESDTEDGPDPPSSDDSLRSFIVSDSDSVRGRDSDDYHSDSMPELVSLSESSDSAEFTSASVSDTESAVGELSQSSSDYEDQSQDGSDRSDFAAQPSHLAGHSVAFVQYRWASKAFFHLNIYGLVGRIGNDKCTSQLGPGGGGFQTLDSKQFVSLGTRLVVESYGPIGGHIEAETANSQNNLVVESYGPIGGGTEVGTTNSQAHVVHSNLGEPSANPPDLNKRSSRTRQLVVAADHGYPIPGLKSGARILQPIEASA</sequence>
<proteinExistence type="predicted"/>
<dbReference type="EMBL" id="AACS02000012">
    <property type="protein sequence ID" value="EAU86546.2"/>
    <property type="molecule type" value="Genomic_DNA"/>
</dbReference>
<dbReference type="HOGENOM" id="CLU_725658_0_0_1"/>
<gene>
    <name evidence="2" type="ORF">CC1G_12608</name>
</gene>
<keyword evidence="3" id="KW-1185">Reference proteome</keyword>
<comment type="caution">
    <text evidence="2">The sequence shown here is derived from an EMBL/GenBank/DDBJ whole genome shotgun (WGS) entry which is preliminary data.</text>
</comment>
<dbReference type="Proteomes" id="UP000001861">
    <property type="component" value="Unassembled WGS sequence"/>
</dbReference>
<dbReference type="GeneID" id="6011809"/>
<dbReference type="RefSeq" id="XP_001835280.2">
    <property type="nucleotide sequence ID" value="XM_001835228.2"/>
</dbReference>
<evidence type="ECO:0000256" key="1">
    <source>
        <dbReference type="SAM" id="MobiDB-lite"/>
    </source>
</evidence>
<dbReference type="InParanoid" id="A8NP73"/>
<feature type="compositionally biased region" description="Polar residues" evidence="1">
    <location>
        <begin position="172"/>
        <end position="190"/>
    </location>
</feature>
<dbReference type="VEuPathDB" id="FungiDB:CC1G_12608"/>
<reference evidence="2 3" key="1">
    <citation type="journal article" date="2010" name="Proc. Natl. Acad. Sci. U.S.A.">
        <title>Insights into evolution of multicellular fungi from the assembled chromosomes of the mushroom Coprinopsis cinerea (Coprinus cinereus).</title>
        <authorList>
            <person name="Stajich J.E."/>
            <person name="Wilke S.K."/>
            <person name="Ahren D."/>
            <person name="Au C.H."/>
            <person name="Birren B.W."/>
            <person name="Borodovsky M."/>
            <person name="Burns C."/>
            <person name="Canback B."/>
            <person name="Casselton L.A."/>
            <person name="Cheng C.K."/>
            <person name="Deng J."/>
            <person name="Dietrich F.S."/>
            <person name="Fargo D.C."/>
            <person name="Farman M.L."/>
            <person name="Gathman A.C."/>
            <person name="Goldberg J."/>
            <person name="Guigo R."/>
            <person name="Hoegger P.J."/>
            <person name="Hooker J.B."/>
            <person name="Huggins A."/>
            <person name="James T.Y."/>
            <person name="Kamada T."/>
            <person name="Kilaru S."/>
            <person name="Kodira C."/>
            <person name="Kues U."/>
            <person name="Kupfer D."/>
            <person name="Kwan H.S."/>
            <person name="Lomsadze A."/>
            <person name="Li W."/>
            <person name="Lilly W.W."/>
            <person name="Ma L.J."/>
            <person name="Mackey A.J."/>
            <person name="Manning G."/>
            <person name="Martin F."/>
            <person name="Muraguchi H."/>
            <person name="Natvig D.O."/>
            <person name="Palmerini H."/>
            <person name="Ramesh M.A."/>
            <person name="Rehmeyer C.J."/>
            <person name="Roe B.A."/>
            <person name="Shenoy N."/>
            <person name="Stanke M."/>
            <person name="Ter-Hovhannisyan V."/>
            <person name="Tunlid A."/>
            <person name="Velagapudi R."/>
            <person name="Vision T.J."/>
            <person name="Zeng Q."/>
            <person name="Zolan M.E."/>
            <person name="Pukkila P.J."/>
        </authorList>
    </citation>
    <scope>NUCLEOTIDE SEQUENCE [LARGE SCALE GENOMIC DNA]</scope>
    <source>
        <strain evidence="3">Okayama-7 / 130 / ATCC MYA-4618 / FGSC 9003</strain>
    </source>
</reference>
<feature type="region of interest" description="Disordered" evidence="1">
    <location>
        <begin position="121"/>
        <end position="218"/>
    </location>
</feature>
<evidence type="ECO:0000313" key="3">
    <source>
        <dbReference type="Proteomes" id="UP000001861"/>
    </source>
</evidence>
<feature type="compositionally biased region" description="Basic and acidic residues" evidence="1">
    <location>
        <begin position="151"/>
        <end position="165"/>
    </location>
</feature>
<evidence type="ECO:0000313" key="2">
    <source>
        <dbReference type="EMBL" id="EAU86546.2"/>
    </source>
</evidence>
<name>A8NP73_COPC7</name>
<organism evidence="2 3">
    <name type="scientific">Coprinopsis cinerea (strain Okayama-7 / 130 / ATCC MYA-4618 / FGSC 9003)</name>
    <name type="common">Inky cap fungus</name>
    <name type="synonym">Hormographiella aspergillata</name>
    <dbReference type="NCBI Taxonomy" id="240176"/>
    <lineage>
        <taxon>Eukaryota</taxon>
        <taxon>Fungi</taxon>
        <taxon>Dikarya</taxon>
        <taxon>Basidiomycota</taxon>
        <taxon>Agaricomycotina</taxon>
        <taxon>Agaricomycetes</taxon>
        <taxon>Agaricomycetidae</taxon>
        <taxon>Agaricales</taxon>
        <taxon>Agaricineae</taxon>
        <taxon>Psathyrellaceae</taxon>
        <taxon>Coprinopsis</taxon>
    </lineage>
</organism>
<dbReference type="KEGG" id="cci:CC1G_12608"/>
<dbReference type="AlphaFoldDB" id="A8NP73"/>
<accession>A8NP73</accession>
<protein>
    <submittedName>
        <fullName evidence="2">Uncharacterized protein</fullName>
    </submittedName>
</protein>